<feature type="transmembrane region" description="Helical" evidence="7">
    <location>
        <begin position="12"/>
        <end position="31"/>
    </location>
</feature>
<evidence type="ECO:0000256" key="4">
    <source>
        <dbReference type="ARBA" id="ARBA00032089"/>
    </source>
</evidence>
<dbReference type="AlphaFoldDB" id="A0AAD0MNJ4"/>
<dbReference type="EMBL" id="CP028108">
    <property type="protein sequence ID" value="AVQ24228.1"/>
    <property type="molecule type" value="Genomic_DNA"/>
</dbReference>
<protein>
    <recommendedName>
        <fullName evidence="2 5">Cell shape-determining protein MreC</fullName>
    </recommendedName>
    <alternativeName>
        <fullName evidence="4 5">Cell shape protein MreC</fullName>
    </alternativeName>
</protein>
<dbReference type="PANTHER" id="PTHR34138">
    <property type="entry name" value="CELL SHAPE-DETERMINING PROTEIN MREC"/>
    <property type="match status" value="1"/>
</dbReference>
<dbReference type="NCBIfam" id="TIGR00219">
    <property type="entry name" value="mreC"/>
    <property type="match status" value="1"/>
</dbReference>
<evidence type="ECO:0000313" key="9">
    <source>
        <dbReference type="EMBL" id="AVQ24228.1"/>
    </source>
</evidence>
<accession>A0AAD0MNJ4</accession>
<dbReference type="InterPro" id="IPR042177">
    <property type="entry name" value="Cell/Rod_1"/>
</dbReference>
<evidence type="ECO:0000313" key="10">
    <source>
        <dbReference type="Proteomes" id="UP000241472"/>
    </source>
</evidence>
<dbReference type="GO" id="GO:0005886">
    <property type="term" value="C:plasma membrane"/>
    <property type="evidence" value="ECO:0007669"/>
    <property type="project" value="TreeGrafter"/>
</dbReference>
<keyword evidence="7" id="KW-1133">Transmembrane helix</keyword>
<evidence type="ECO:0000256" key="7">
    <source>
        <dbReference type="SAM" id="Phobius"/>
    </source>
</evidence>
<dbReference type="InterPro" id="IPR042175">
    <property type="entry name" value="Cell/Rod_MreC_2"/>
</dbReference>
<dbReference type="Gene3D" id="2.40.10.350">
    <property type="entry name" value="Rod shape-determining protein MreC, domain 2"/>
    <property type="match status" value="1"/>
</dbReference>
<evidence type="ECO:0000256" key="6">
    <source>
        <dbReference type="SAM" id="MobiDB-lite"/>
    </source>
</evidence>
<gene>
    <name evidence="9" type="primary">mreC</name>
    <name evidence="9" type="ORF">C4N17_00010</name>
</gene>
<comment type="similarity">
    <text evidence="1 5">Belongs to the MreC family.</text>
</comment>
<dbReference type="InterPro" id="IPR055342">
    <property type="entry name" value="MreC_beta-barrel_core"/>
</dbReference>
<organism evidence="9 10">
    <name type="scientific">Fusobacterium periodonticum</name>
    <dbReference type="NCBI Taxonomy" id="860"/>
    <lineage>
        <taxon>Bacteria</taxon>
        <taxon>Fusobacteriati</taxon>
        <taxon>Fusobacteriota</taxon>
        <taxon>Fusobacteriia</taxon>
        <taxon>Fusobacteriales</taxon>
        <taxon>Fusobacteriaceae</taxon>
        <taxon>Fusobacterium</taxon>
    </lineage>
</organism>
<proteinExistence type="inferred from homology"/>
<keyword evidence="3 5" id="KW-0133">Cell shape</keyword>
<dbReference type="NCBIfam" id="NF010536">
    <property type="entry name" value="PRK13923.2-1"/>
    <property type="match status" value="1"/>
</dbReference>
<dbReference type="KEGG" id="fpei:C4N17_00010"/>
<comment type="function">
    <text evidence="5">Involved in formation and maintenance of cell shape.</text>
</comment>
<dbReference type="PIRSF" id="PIRSF038471">
    <property type="entry name" value="MreC"/>
    <property type="match status" value="1"/>
</dbReference>
<evidence type="ECO:0000256" key="3">
    <source>
        <dbReference type="ARBA" id="ARBA00022960"/>
    </source>
</evidence>
<dbReference type="PANTHER" id="PTHR34138:SF1">
    <property type="entry name" value="CELL SHAPE-DETERMINING PROTEIN MREC"/>
    <property type="match status" value="1"/>
</dbReference>
<keyword evidence="7" id="KW-0812">Transmembrane</keyword>
<keyword evidence="7" id="KW-0472">Membrane</keyword>
<name>A0AAD0MNJ4_9FUSO</name>
<dbReference type="Proteomes" id="UP000241472">
    <property type="component" value="Chromosome"/>
</dbReference>
<reference evidence="9 10" key="1">
    <citation type="submission" date="2018-03" db="EMBL/GenBank/DDBJ databases">
        <title>Complete Fusobacterium genomes using hybrid Minion sequencing.</title>
        <authorList>
            <person name="Slade D.J."/>
            <person name="Lahmers K."/>
        </authorList>
    </citation>
    <scope>NUCLEOTIDE SEQUENCE [LARGE SCALE GENOMIC DNA]</scope>
    <source>
        <strain evidence="9 10">2_1_31</strain>
    </source>
</reference>
<evidence type="ECO:0000259" key="8">
    <source>
        <dbReference type="Pfam" id="PF04085"/>
    </source>
</evidence>
<feature type="domain" description="Rod shape-determining protein MreC beta-barrel core" evidence="8">
    <location>
        <begin position="123"/>
        <end position="266"/>
    </location>
</feature>
<evidence type="ECO:0000256" key="1">
    <source>
        <dbReference type="ARBA" id="ARBA00009369"/>
    </source>
</evidence>
<dbReference type="Pfam" id="PF04085">
    <property type="entry name" value="MreC"/>
    <property type="match status" value="1"/>
</dbReference>
<dbReference type="Gene3D" id="2.40.10.340">
    <property type="entry name" value="Rod shape-determining protein MreC, domain 1"/>
    <property type="match status" value="1"/>
</dbReference>
<evidence type="ECO:0000256" key="2">
    <source>
        <dbReference type="ARBA" id="ARBA00013855"/>
    </source>
</evidence>
<dbReference type="InterPro" id="IPR007221">
    <property type="entry name" value="MreC"/>
</dbReference>
<evidence type="ECO:0000256" key="5">
    <source>
        <dbReference type="PIRNR" id="PIRNR038471"/>
    </source>
</evidence>
<sequence length="295" mass="33704">MKKDKESKLKILLPILAIIIVIVLIFNRLLFKLKDQVDKVALPVQSKVYNAANRAVGIKDIIFSYEDIMAENENLKKENMALKLGKIRDEKIYEENERLLKLLAMKENNLYKGELKFARVSFSDINNLNNKVYIDLGEEDNIKVNMIAVYGDSLVGKVSKVYDNYSELELITNPNSIVSAKTEDDVLGIVRGSDEENGLLYFQPSVYEDNLTVGDEIFTSGVSDIYPEGIKIGKIEKVNDKENYAYKMIILKPDFENRDLKELIIIGRENKVNRPIVKEKELEEGKEGKEGETKE</sequence>
<dbReference type="RefSeq" id="WP_008794130.1">
    <property type="nucleotide sequence ID" value="NZ_CABKNO010000002.1"/>
</dbReference>
<feature type="region of interest" description="Disordered" evidence="6">
    <location>
        <begin position="276"/>
        <end position="295"/>
    </location>
</feature>
<dbReference type="GO" id="GO:0008360">
    <property type="term" value="P:regulation of cell shape"/>
    <property type="evidence" value="ECO:0007669"/>
    <property type="project" value="UniProtKB-KW"/>
</dbReference>